<accession>A0ABS1L590</accession>
<dbReference type="SUPFAM" id="SSF47413">
    <property type="entry name" value="lambda repressor-like DNA-binding domains"/>
    <property type="match status" value="1"/>
</dbReference>
<organism evidence="2 3">
    <name type="scientific">Chryseolinea lacunae</name>
    <dbReference type="NCBI Taxonomy" id="2801331"/>
    <lineage>
        <taxon>Bacteria</taxon>
        <taxon>Pseudomonadati</taxon>
        <taxon>Bacteroidota</taxon>
        <taxon>Cytophagia</taxon>
        <taxon>Cytophagales</taxon>
        <taxon>Fulvivirgaceae</taxon>
        <taxon>Chryseolinea</taxon>
    </lineage>
</organism>
<reference evidence="2 3" key="1">
    <citation type="submission" date="2021-01" db="EMBL/GenBank/DDBJ databases">
        <title>Chryseolinea sp. Jin1 Genome sequencing and assembly.</title>
        <authorList>
            <person name="Kim I."/>
        </authorList>
    </citation>
    <scope>NUCLEOTIDE SEQUENCE [LARGE SCALE GENOMIC DNA]</scope>
    <source>
        <strain evidence="2 3">Jin1</strain>
    </source>
</reference>
<evidence type="ECO:0000259" key="1">
    <source>
        <dbReference type="PROSITE" id="PS50943"/>
    </source>
</evidence>
<sequence length="199" mass="22620">MTMSVRCKFGSFLKQIREKHLISQDSLAEHSGLLRHQIIAIEKGKSNYTIDNLFKYLHGLNVSSINLDSLKELFEFEINGSTMTLESIREKVTEKVIGNDAWLNKLDHSNPGHYGVNDHGIDLSSDDVFVNIPQRSFEFKNANFRFNLNLMSSTNGYSHKGMKVANGKGTFRFSEMNGEQIEIDDLEIEVDLDLMADDL</sequence>
<dbReference type="CDD" id="cd00093">
    <property type="entry name" value="HTH_XRE"/>
    <property type="match status" value="1"/>
</dbReference>
<keyword evidence="3" id="KW-1185">Reference proteome</keyword>
<protein>
    <submittedName>
        <fullName evidence="2">Helix-turn-helix transcriptional regulator</fullName>
    </submittedName>
</protein>
<dbReference type="Pfam" id="PF12844">
    <property type="entry name" value="HTH_19"/>
    <property type="match status" value="1"/>
</dbReference>
<dbReference type="SMART" id="SM00530">
    <property type="entry name" value="HTH_XRE"/>
    <property type="match status" value="1"/>
</dbReference>
<name>A0ABS1L590_9BACT</name>
<proteinExistence type="predicted"/>
<dbReference type="PROSITE" id="PS50943">
    <property type="entry name" value="HTH_CROC1"/>
    <property type="match status" value="1"/>
</dbReference>
<dbReference type="EMBL" id="JAERRB010000018">
    <property type="protein sequence ID" value="MBL0745716.1"/>
    <property type="molecule type" value="Genomic_DNA"/>
</dbReference>
<dbReference type="InterPro" id="IPR001387">
    <property type="entry name" value="Cro/C1-type_HTH"/>
</dbReference>
<dbReference type="Proteomes" id="UP000613030">
    <property type="component" value="Unassembled WGS sequence"/>
</dbReference>
<dbReference type="Gene3D" id="1.10.260.40">
    <property type="entry name" value="lambda repressor-like DNA-binding domains"/>
    <property type="match status" value="1"/>
</dbReference>
<evidence type="ECO:0000313" key="3">
    <source>
        <dbReference type="Proteomes" id="UP000613030"/>
    </source>
</evidence>
<dbReference type="InterPro" id="IPR010982">
    <property type="entry name" value="Lambda_DNA-bd_dom_sf"/>
</dbReference>
<gene>
    <name evidence="2" type="ORF">JI741_31070</name>
</gene>
<feature type="domain" description="HTH cro/C1-type" evidence="1">
    <location>
        <begin position="13"/>
        <end position="67"/>
    </location>
</feature>
<comment type="caution">
    <text evidence="2">The sequence shown here is derived from an EMBL/GenBank/DDBJ whole genome shotgun (WGS) entry which is preliminary data.</text>
</comment>
<evidence type="ECO:0000313" key="2">
    <source>
        <dbReference type="EMBL" id="MBL0745716.1"/>
    </source>
</evidence>